<dbReference type="Proteomes" id="UP000345637">
    <property type="component" value="Unassembled WGS sequence"/>
</dbReference>
<organism evidence="1 2">
    <name type="scientific">Raoultella planticola</name>
    <name type="common">Klebsiella planticola</name>
    <dbReference type="NCBI Taxonomy" id="575"/>
    <lineage>
        <taxon>Bacteria</taxon>
        <taxon>Pseudomonadati</taxon>
        <taxon>Pseudomonadota</taxon>
        <taxon>Gammaproteobacteria</taxon>
        <taxon>Enterobacterales</taxon>
        <taxon>Enterobacteriaceae</taxon>
        <taxon>Klebsiella/Raoultella group</taxon>
        <taxon>Raoultella</taxon>
    </lineage>
</organism>
<gene>
    <name evidence="1" type="ORF">NCTC12998_00504</name>
</gene>
<proteinExistence type="predicted"/>
<reference evidence="1 2" key="1">
    <citation type="submission" date="2019-03" db="EMBL/GenBank/DDBJ databases">
        <authorList>
            <consortium name="Pathogen Informatics"/>
        </authorList>
    </citation>
    <scope>NUCLEOTIDE SEQUENCE [LARGE SCALE GENOMIC DNA]</scope>
    <source>
        <strain evidence="1 2">NCTC12998</strain>
    </source>
</reference>
<name>A0A485AAN1_RAOPL</name>
<dbReference type="AlphaFoldDB" id="A0A485AAN1"/>
<evidence type="ECO:0000313" key="1">
    <source>
        <dbReference type="EMBL" id="VFS57331.1"/>
    </source>
</evidence>
<accession>A0A485AAN1</accession>
<sequence length="105" mass="11712">MVVFAAVAIMGAEVARRFAVHQIAPTVSLMRFDQGKIGLDRVFEDVMTTIDFAALFTFSQRRAVAGRRKNRAQTGAGGLDSRREITLRDQFELHFAATIKIVKNL</sequence>
<protein>
    <submittedName>
        <fullName evidence="1">Uncharacterized protein</fullName>
    </submittedName>
</protein>
<evidence type="ECO:0000313" key="2">
    <source>
        <dbReference type="Proteomes" id="UP000345637"/>
    </source>
</evidence>
<dbReference type="EMBL" id="CAADJE010000008">
    <property type="protein sequence ID" value="VFS57331.1"/>
    <property type="molecule type" value="Genomic_DNA"/>
</dbReference>